<feature type="region of interest" description="Disordered" evidence="1">
    <location>
        <begin position="554"/>
        <end position="617"/>
    </location>
</feature>
<dbReference type="Proteomes" id="UP000807469">
    <property type="component" value="Unassembled WGS sequence"/>
</dbReference>
<feature type="compositionally biased region" description="Polar residues" evidence="1">
    <location>
        <begin position="134"/>
        <end position="154"/>
    </location>
</feature>
<accession>A0A9P6D6L4</accession>
<sequence>MRGDYYGWLRNDMDSICDVFENKKTATTIEKETLVNKYAHPLGRHLKNFSTDIRYSGSVFHFCYSLSRLADETQNSDYYEFYPWFICKVDGPEHNRALWRDEDILPLVPPSSVLSDYDTSYSFHFQKHVETDKNNNFQANPGAVSSTAPMQTSPPIHKKPMTLAKRSPGRPRKHPLPKQVTEGLRKSPPKSEKQKTTMQVLSQTTAVVPTQTTSSQTTAAEPAPLPATQPTPIIPQKRKPGRPRKHPLPTTVVSQSDQVKVKEYRGRGQKRVQYDSAGEVDELLHDDPDTSISNPSTIQPTPAALADAGDVLNGPTWTTLTTTTMEQEQGVLNGHAVHADADPNVIPNTTDIIIMSDARAQNVAGDPIDLTLLAHNVILLSTFPPCRHCTEKNGDTFPPKCTFKAWGEPCEECRRDDIKGCINELVRANAANVRPARDMHDNYFRDRVTVINIYAKILREVASVQSLVTTMMNGMCTAPIDETNPDNSNAYGRRSDHDVRAHLRTCKPHFDSIEHQHQLIHRSNNMTPTTDLPALSDTIPAELKQLSEMSITNRPMQNESPLARNDLNNSQSSRSPLMPFPGACETDIRNPRQDEMSLDEHRQSPIPAASISSSSLDEYSNPPLTVISSPAVRRECTSAYFWHIINGGNPRIFSFLNMTTSSTSTSAEYPPFS</sequence>
<gene>
    <name evidence="2" type="ORF">BDN70DRAFT_890641</name>
</gene>
<keyword evidence="3" id="KW-1185">Reference proteome</keyword>
<evidence type="ECO:0000256" key="1">
    <source>
        <dbReference type="SAM" id="MobiDB-lite"/>
    </source>
</evidence>
<feature type="compositionally biased region" description="Basic and acidic residues" evidence="1">
    <location>
        <begin position="586"/>
        <end position="603"/>
    </location>
</feature>
<protein>
    <submittedName>
        <fullName evidence="2">Uncharacterized protein</fullName>
    </submittedName>
</protein>
<comment type="caution">
    <text evidence="2">The sequence shown here is derived from an EMBL/GenBank/DDBJ whole genome shotgun (WGS) entry which is preliminary data.</text>
</comment>
<proteinExistence type="predicted"/>
<dbReference type="EMBL" id="MU155140">
    <property type="protein sequence ID" value="KAF9484778.1"/>
    <property type="molecule type" value="Genomic_DNA"/>
</dbReference>
<feature type="compositionally biased region" description="Basic and acidic residues" evidence="1">
    <location>
        <begin position="183"/>
        <end position="195"/>
    </location>
</feature>
<evidence type="ECO:0000313" key="3">
    <source>
        <dbReference type="Proteomes" id="UP000807469"/>
    </source>
</evidence>
<feature type="compositionally biased region" description="Pro residues" evidence="1">
    <location>
        <begin position="223"/>
        <end position="233"/>
    </location>
</feature>
<feature type="compositionally biased region" description="Polar residues" evidence="1">
    <location>
        <begin position="290"/>
        <end position="300"/>
    </location>
</feature>
<reference evidence="2" key="1">
    <citation type="submission" date="2020-11" db="EMBL/GenBank/DDBJ databases">
        <authorList>
            <consortium name="DOE Joint Genome Institute"/>
            <person name="Ahrendt S."/>
            <person name="Riley R."/>
            <person name="Andreopoulos W."/>
            <person name="Labutti K."/>
            <person name="Pangilinan J."/>
            <person name="Ruiz-Duenas F.J."/>
            <person name="Barrasa J.M."/>
            <person name="Sanchez-Garcia M."/>
            <person name="Camarero S."/>
            <person name="Miyauchi S."/>
            <person name="Serrano A."/>
            <person name="Linde D."/>
            <person name="Babiker R."/>
            <person name="Drula E."/>
            <person name="Ayuso-Fernandez I."/>
            <person name="Pacheco R."/>
            <person name="Padilla G."/>
            <person name="Ferreira P."/>
            <person name="Barriuso J."/>
            <person name="Kellner H."/>
            <person name="Castanera R."/>
            <person name="Alfaro M."/>
            <person name="Ramirez L."/>
            <person name="Pisabarro A.G."/>
            <person name="Kuo A."/>
            <person name="Tritt A."/>
            <person name="Lipzen A."/>
            <person name="He G."/>
            <person name="Yan M."/>
            <person name="Ng V."/>
            <person name="Cullen D."/>
            <person name="Martin F."/>
            <person name="Rosso M.-N."/>
            <person name="Henrissat B."/>
            <person name="Hibbett D."/>
            <person name="Martinez A.T."/>
            <person name="Grigoriev I.V."/>
        </authorList>
    </citation>
    <scope>NUCLEOTIDE SEQUENCE</scope>
    <source>
        <strain evidence="2">CIRM-BRFM 674</strain>
    </source>
</reference>
<feature type="compositionally biased region" description="Polar residues" evidence="1">
    <location>
        <begin position="554"/>
        <end position="575"/>
    </location>
</feature>
<feature type="compositionally biased region" description="Basic residues" evidence="1">
    <location>
        <begin position="167"/>
        <end position="176"/>
    </location>
</feature>
<organism evidence="2 3">
    <name type="scientific">Pholiota conissans</name>
    <dbReference type="NCBI Taxonomy" id="109636"/>
    <lineage>
        <taxon>Eukaryota</taxon>
        <taxon>Fungi</taxon>
        <taxon>Dikarya</taxon>
        <taxon>Basidiomycota</taxon>
        <taxon>Agaricomycotina</taxon>
        <taxon>Agaricomycetes</taxon>
        <taxon>Agaricomycetidae</taxon>
        <taxon>Agaricales</taxon>
        <taxon>Agaricineae</taxon>
        <taxon>Strophariaceae</taxon>
        <taxon>Pholiota</taxon>
    </lineage>
</organism>
<feature type="compositionally biased region" description="Basic residues" evidence="1">
    <location>
        <begin position="236"/>
        <end position="247"/>
    </location>
</feature>
<feature type="compositionally biased region" description="Low complexity" evidence="1">
    <location>
        <begin position="604"/>
        <end position="615"/>
    </location>
</feature>
<name>A0A9P6D6L4_9AGAR</name>
<feature type="region of interest" description="Disordered" evidence="1">
    <location>
        <begin position="133"/>
        <end position="301"/>
    </location>
</feature>
<evidence type="ECO:0000313" key="2">
    <source>
        <dbReference type="EMBL" id="KAF9484778.1"/>
    </source>
</evidence>
<dbReference type="AlphaFoldDB" id="A0A9P6D6L4"/>
<feature type="compositionally biased region" description="Low complexity" evidence="1">
    <location>
        <begin position="202"/>
        <end position="222"/>
    </location>
</feature>